<evidence type="ECO:0000313" key="2">
    <source>
        <dbReference type="Proteomes" id="UP000018144"/>
    </source>
</evidence>
<reference evidence="1 2" key="1">
    <citation type="journal article" date="2013" name="PLoS Genet.">
        <title>The genome and development-dependent transcriptomes of Pyronema confluens: a window into fungal evolution.</title>
        <authorList>
            <person name="Traeger S."/>
            <person name="Altegoer F."/>
            <person name="Freitag M."/>
            <person name="Gabaldon T."/>
            <person name="Kempken F."/>
            <person name="Kumar A."/>
            <person name="Marcet-Houben M."/>
            <person name="Poggeler S."/>
            <person name="Stajich J.E."/>
            <person name="Nowrousian M."/>
        </authorList>
    </citation>
    <scope>NUCLEOTIDE SEQUENCE [LARGE SCALE GENOMIC DNA]</scope>
    <source>
        <strain evidence="2">CBS 100304</strain>
        <tissue evidence="1">Vegetative mycelium</tissue>
    </source>
</reference>
<protein>
    <submittedName>
        <fullName evidence="1">Uncharacterized protein</fullName>
    </submittedName>
</protein>
<gene>
    <name evidence="1" type="ORF">PCON_12545</name>
</gene>
<keyword evidence="2" id="KW-1185">Reference proteome</keyword>
<dbReference type="AlphaFoldDB" id="U4LJW0"/>
<evidence type="ECO:0000313" key="1">
    <source>
        <dbReference type="EMBL" id="CCX12952.1"/>
    </source>
</evidence>
<sequence>MHHIVNSPDHIHREKYRNVMVRKAMRRPESE</sequence>
<dbReference type="Proteomes" id="UP000018144">
    <property type="component" value="Unassembled WGS sequence"/>
</dbReference>
<name>U4LJW0_PYROM</name>
<organism evidence="1 2">
    <name type="scientific">Pyronema omphalodes (strain CBS 100304)</name>
    <name type="common">Pyronema confluens</name>
    <dbReference type="NCBI Taxonomy" id="1076935"/>
    <lineage>
        <taxon>Eukaryota</taxon>
        <taxon>Fungi</taxon>
        <taxon>Dikarya</taxon>
        <taxon>Ascomycota</taxon>
        <taxon>Pezizomycotina</taxon>
        <taxon>Pezizomycetes</taxon>
        <taxon>Pezizales</taxon>
        <taxon>Pyronemataceae</taxon>
        <taxon>Pyronema</taxon>
    </lineage>
</organism>
<dbReference type="EMBL" id="HF935732">
    <property type="protein sequence ID" value="CCX12952.1"/>
    <property type="molecule type" value="Genomic_DNA"/>
</dbReference>
<proteinExistence type="predicted"/>
<accession>U4LJW0</accession>